<dbReference type="Gene3D" id="3.80.10.10">
    <property type="entry name" value="Ribonuclease Inhibitor"/>
    <property type="match status" value="1"/>
</dbReference>
<comment type="caution">
    <text evidence="1">The sequence shown here is derived from an EMBL/GenBank/DDBJ whole genome shotgun (WGS) entry which is preliminary data.</text>
</comment>
<gene>
    <name evidence="1" type="ORF">RDB_LOCUS55928</name>
</gene>
<protein>
    <recommendedName>
        <fullName evidence="3">F-box domain-containing protein</fullName>
    </recommendedName>
</protein>
<dbReference type="Gene3D" id="1.20.1280.50">
    <property type="match status" value="1"/>
</dbReference>
<reference evidence="1" key="1">
    <citation type="submission" date="2021-01" db="EMBL/GenBank/DDBJ databases">
        <authorList>
            <person name="Kaushik A."/>
        </authorList>
    </citation>
    <scope>NUCLEOTIDE SEQUENCE</scope>
    <source>
        <strain evidence="1">AG1-1C</strain>
    </source>
</reference>
<dbReference type="EMBL" id="CAJMWS010000303">
    <property type="protein sequence ID" value="CAE6401660.1"/>
    <property type="molecule type" value="Genomic_DNA"/>
</dbReference>
<proteinExistence type="predicted"/>
<name>A0A8H2WQD7_9AGAM</name>
<evidence type="ECO:0008006" key="3">
    <source>
        <dbReference type="Google" id="ProtNLM"/>
    </source>
</evidence>
<dbReference type="SUPFAM" id="SSF52047">
    <property type="entry name" value="RNI-like"/>
    <property type="match status" value="1"/>
</dbReference>
<dbReference type="InterPro" id="IPR032675">
    <property type="entry name" value="LRR_dom_sf"/>
</dbReference>
<organism evidence="1 2">
    <name type="scientific">Rhizoctonia solani</name>
    <dbReference type="NCBI Taxonomy" id="456999"/>
    <lineage>
        <taxon>Eukaryota</taxon>
        <taxon>Fungi</taxon>
        <taxon>Dikarya</taxon>
        <taxon>Basidiomycota</taxon>
        <taxon>Agaricomycotina</taxon>
        <taxon>Agaricomycetes</taxon>
        <taxon>Cantharellales</taxon>
        <taxon>Ceratobasidiaceae</taxon>
        <taxon>Rhizoctonia</taxon>
    </lineage>
</organism>
<dbReference type="Proteomes" id="UP000663846">
    <property type="component" value="Unassembled WGS sequence"/>
</dbReference>
<evidence type="ECO:0000313" key="2">
    <source>
        <dbReference type="Proteomes" id="UP000663846"/>
    </source>
</evidence>
<dbReference type="AlphaFoldDB" id="A0A8H2WQD7"/>
<accession>A0A8H2WQD7</accession>
<sequence>MSDSIPDDTLDVPSEDTVELRKLRNSLQLVNQLPEDLLIEVLMIAKSSPLGSMEPPCIHYIHAASQVCSQWRRICLNSPLLWACIHIETLPLSPFADLCITRAKDVPISLSVNPSGHNNKLTVSNWKHLLRSLAARGVSMKRWRGLAIRVSDFEVFPDLLEHLVSYPTPNLEFIFCATQTRKYFAESHPNRRSSFVPLSANQSSLLSSSLPKLRSVELKRVHLAHLFDRNPPVLLTRLTRLRLVEAGVGHYAPHAFVLLLSSQPSIEELALNEHAYFQDGDPKSWPTISPVTFPSLRQLKLLVTDLYTIVGGMGLIWMTRFLQSIDAPGLQQLIIISPVELSDTSIEELVDFISTGYIPNQANVNEPNPARKLLYPVLRYLGAIFPLPKDTRLHKAESMLAALPSLTHLRILDEDVAVIDRTPRCSSGLTHLFIQDLLAPKELGDILHRRQGAGFPIRVLGLRGNEDVIGLPSEVELKRYRATQAGDFLDL</sequence>
<evidence type="ECO:0000313" key="1">
    <source>
        <dbReference type="EMBL" id="CAE6401660.1"/>
    </source>
</evidence>